<organism evidence="2">
    <name type="scientific">Roseihalotalea indica</name>
    <dbReference type="NCBI Taxonomy" id="2867963"/>
    <lineage>
        <taxon>Bacteria</taxon>
        <taxon>Pseudomonadati</taxon>
        <taxon>Bacteroidota</taxon>
        <taxon>Cytophagia</taxon>
        <taxon>Cytophagales</taxon>
        <taxon>Catalimonadaceae</taxon>
        <taxon>Roseihalotalea</taxon>
    </lineage>
</organism>
<dbReference type="InterPro" id="IPR021428">
    <property type="entry name" value="DUF3078"/>
</dbReference>
<reference evidence="2" key="2">
    <citation type="journal article" date="2024" name="Antonie Van Leeuwenhoek">
        <title>Roseihalotalea indica gen. nov., sp. nov., a halophilic Bacteroidetes from mesopelagic Southwest Indian Ocean with higher carbohydrate metabolic potential.</title>
        <authorList>
            <person name="Chen B."/>
            <person name="Zhang M."/>
            <person name="Lin D."/>
            <person name="Ye J."/>
            <person name="Tang K."/>
        </authorList>
    </citation>
    <scope>NUCLEOTIDE SEQUENCE</scope>
    <source>
        <strain evidence="2">TK19036</strain>
    </source>
</reference>
<evidence type="ECO:0000256" key="1">
    <source>
        <dbReference type="SAM" id="SignalP"/>
    </source>
</evidence>
<evidence type="ECO:0000313" key="2">
    <source>
        <dbReference type="EMBL" id="WKN35003.1"/>
    </source>
</evidence>
<proteinExistence type="predicted"/>
<dbReference type="AlphaFoldDB" id="A0AA49JBU2"/>
<dbReference type="EMBL" id="CP120682">
    <property type="protein sequence ID" value="WKN35003.1"/>
    <property type="molecule type" value="Genomic_DNA"/>
</dbReference>
<name>A0AA49JBU2_9BACT</name>
<reference evidence="2" key="1">
    <citation type="journal article" date="2023" name="Comput. Struct. Biotechnol. J.">
        <title>Discovery of a novel marine Bacteroidetes with a rich repertoire of carbohydrate-active enzymes.</title>
        <authorList>
            <person name="Chen B."/>
            <person name="Liu G."/>
            <person name="Chen Q."/>
            <person name="Wang H."/>
            <person name="Liu L."/>
            <person name="Tang K."/>
        </authorList>
    </citation>
    <scope>NUCLEOTIDE SEQUENCE</scope>
    <source>
        <strain evidence="2">TK19036</strain>
    </source>
</reference>
<sequence length="308" mass="35396">MKYFCLLWMVALLRLSALGQGVSTDTVAVLEDSTWTNEYQIGLNFNQAAFSDNWLGGGINSLAFGALFNYGWSYQKNAWTWDNTLNLQYGLITNEGESFTRKSQDIIYFDSKVGHDISEHWNGFFSLNFLTQFADGYQFLNDDPTSLRVRVSDFLSPAFLTTALGFEYTPVDYFWLRLSPFSPRLTIVADTDLYLSEQVLRSPPRNYGVDIGDVYRLEWLAMQLVAQYDRTFNDNMNVKARYATFANLEETTLDHRLDFTFTAKLTQYINFNLSAVALYDKDQVDGIQFSQLMGIGFLLQHTDPSRQE</sequence>
<dbReference type="Pfam" id="PF11276">
    <property type="entry name" value="DUF3078"/>
    <property type="match status" value="1"/>
</dbReference>
<keyword evidence="1" id="KW-0732">Signal</keyword>
<feature type="chain" id="PRO_5041281737" evidence="1">
    <location>
        <begin position="20"/>
        <end position="308"/>
    </location>
</feature>
<accession>A0AA49JBU2</accession>
<protein>
    <submittedName>
        <fullName evidence="2">DUF3078 domain-containing protein</fullName>
    </submittedName>
</protein>
<feature type="signal peptide" evidence="1">
    <location>
        <begin position="1"/>
        <end position="19"/>
    </location>
</feature>
<gene>
    <name evidence="2" type="ORF">K4G66_21740</name>
</gene>